<dbReference type="Proteomes" id="UP000571817">
    <property type="component" value="Unassembled WGS sequence"/>
</dbReference>
<dbReference type="AlphaFoldDB" id="A0A853DN17"/>
<sequence>MTTTANASLGARLRRAWGDHLDDGEQSATLAWASFAGTFVGVRALTHWLRDGHGPSGGGISVGGRHFHHYNIGIVLLTGIGAVAIRGEERHRRHPSTALAYGIGTALIADEAALLIDLQDVYWAKQGRLSVDVAVSAIALGGLAIAGSGLWPTAVREIRRTASATR</sequence>
<evidence type="ECO:0000256" key="1">
    <source>
        <dbReference type="SAM" id="Phobius"/>
    </source>
</evidence>
<keyword evidence="3" id="KW-1185">Reference proteome</keyword>
<accession>A0A853DN17</accession>
<evidence type="ECO:0000313" key="3">
    <source>
        <dbReference type="Proteomes" id="UP000571817"/>
    </source>
</evidence>
<protein>
    <recommendedName>
        <fullName evidence="4">Integral membrane protein</fullName>
    </recommendedName>
</protein>
<evidence type="ECO:0008006" key="4">
    <source>
        <dbReference type="Google" id="ProtNLM"/>
    </source>
</evidence>
<reference evidence="2 3" key="1">
    <citation type="submission" date="2020-07" db="EMBL/GenBank/DDBJ databases">
        <title>Sequencing the genomes of 1000 actinobacteria strains.</title>
        <authorList>
            <person name="Klenk H.-P."/>
        </authorList>
    </citation>
    <scope>NUCLEOTIDE SEQUENCE [LARGE SCALE GENOMIC DNA]</scope>
    <source>
        <strain evidence="2 3">DSM 29531</strain>
    </source>
</reference>
<organism evidence="2 3">
    <name type="scientific">Allobranchiibius huperziae</name>
    <dbReference type="NCBI Taxonomy" id="1874116"/>
    <lineage>
        <taxon>Bacteria</taxon>
        <taxon>Bacillati</taxon>
        <taxon>Actinomycetota</taxon>
        <taxon>Actinomycetes</taxon>
        <taxon>Micrococcales</taxon>
        <taxon>Dermacoccaceae</taxon>
        <taxon>Allobranchiibius</taxon>
    </lineage>
</organism>
<feature type="transmembrane region" description="Helical" evidence="1">
    <location>
        <begin position="67"/>
        <end position="86"/>
    </location>
</feature>
<dbReference type="RefSeq" id="WP_179483114.1">
    <property type="nucleotide sequence ID" value="NZ_JACCFW010000001.1"/>
</dbReference>
<name>A0A853DN17_9MICO</name>
<proteinExistence type="predicted"/>
<gene>
    <name evidence="2" type="ORF">HNR15_002973</name>
</gene>
<comment type="caution">
    <text evidence="2">The sequence shown here is derived from an EMBL/GenBank/DDBJ whole genome shotgun (WGS) entry which is preliminary data.</text>
</comment>
<keyword evidence="1" id="KW-1133">Transmembrane helix</keyword>
<feature type="transmembrane region" description="Helical" evidence="1">
    <location>
        <begin position="128"/>
        <end position="151"/>
    </location>
</feature>
<evidence type="ECO:0000313" key="2">
    <source>
        <dbReference type="EMBL" id="NYJ76010.1"/>
    </source>
</evidence>
<dbReference type="EMBL" id="JACCFW010000001">
    <property type="protein sequence ID" value="NYJ76010.1"/>
    <property type="molecule type" value="Genomic_DNA"/>
</dbReference>
<keyword evidence="1" id="KW-0472">Membrane</keyword>
<feature type="transmembrane region" description="Helical" evidence="1">
    <location>
        <begin position="98"/>
        <end position="116"/>
    </location>
</feature>
<keyword evidence="1" id="KW-0812">Transmembrane</keyword>